<evidence type="ECO:0000313" key="1">
    <source>
        <dbReference type="EMBL" id="KAK7306246.1"/>
    </source>
</evidence>
<gene>
    <name evidence="1" type="ORF">VNO77_44172</name>
</gene>
<evidence type="ECO:0000313" key="2">
    <source>
        <dbReference type="Proteomes" id="UP001367508"/>
    </source>
</evidence>
<sequence>MPPLQAVEMIDPLTQREVSPIIYRSYPSLSLSRKGFLVLCSSPKNIKCSRLRRIGVNSFTSHWYRREIPLVITFIQLKKSHALPEDLKDNTQYGLSVLPLISNGWNSLTTVSVDACFSGSRSYFFRDRAIYPLSRLGLIDPCSRADIILGQLQHCLDQLSQDKSSQRTFEVGEEQRIIWINVTRENALFHPGVFYVMWRLVILSNVSSLPPNHGTVVFTLANGGMRILNCPLLAAKDDMEPSMSADSFSWEHHCRRDAFVDSKRSQEKLRNQSHATRSCNIEQFLQGLGLDPLRRQFPFKHPPRHPHSIGPAVAML</sequence>
<keyword evidence="2" id="KW-1185">Reference proteome</keyword>
<comment type="caution">
    <text evidence="1">The sequence shown here is derived from an EMBL/GenBank/DDBJ whole genome shotgun (WGS) entry which is preliminary data.</text>
</comment>
<dbReference type="Proteomes" id="UP001367508">
    <property type="component" value="Unassembled WGS sequence"/>
</dbReference>
<protein>
    <submittedName>
        <fullName evidence="1">Uncharacterized protein</fullName>
    </submittedName>
</protein>
<dbReference type="EMBL" id="JAYMYQ010000011">
    <property type="protein sequence ID" value="KAK7306246.1"/>
    <property type="molecule type" value="Genomic_DNA"/>
</dbReference>
<dbReference type="AlphaFoldDB" id="A0AAN9PQ46"/>
<accession>A0AAN9PQ46</accession>
<reference evidence="1 2" key="1">
    <citation type="submission" date="2024-01" db="EMBL/GenBank/DDBJ databases">
        <title>The genomes of 5 underutilized Papilionoideae crops provide insights into root nodulation and disease resistanc.</title>
        <authorList>
            <person name="Jiang F."/>
        </authorList>
    </citation>
    <scope>NUCLEOTIDE SEQUENCE [LARGE SCALE GENOMIC DNA]</scope>
    <source>
        <strain evidence="1">LVBAO_FW01</strain>
        <tissue evidence="1">Leaves</tissue>
    </source>
</reference>
<organism evidence="1 2">
    <name type="scientific">Canavalia gladiata</name>
    <name type="common">Sword bean</name>
    <name type="synonym">Dolichos gladiatus</name>
    <dbReference type="NCBI Taxonomy" id="3824"/>
    <lineage>
        <taxon>Eukaryota</taxon>
        <taxon>Viridiplantae</taxon>
        <taxon>Streptophyta</taxon>
        <taxon>Embryophyta</taxon>
        <taxon>Tracheophyta</taxon>
        <taxon>Spermatophyta</taxon>
        <taxon>Magnoliopsida</taxon>
        <taxon>eudicotyledons</taxon>
        <taxon>Gunneridae</taxon>
        <taxon>Pentapetalae</taxon>
        <taxon>rosids</taxon>
        <taxon>fabids</taxon>
        <taxon>Fabales</taxon>
        <taxon>Fabaceae</taxon>
        <taxon>Papilionoideae</taxon>
        <taxon>50 kb inversion clade</taxon>
        <taxon>NPAAA clade</taxon>
        <taxon>indigoferoid/millettioid clade</taxon>
        <taxon>Phaseoleae</taxon>
        <taxon>Canavalia</taxon>
    </lineage>
</organism>
<name>A0AAN9PQ46_CANGL</name>
<proteinExistence type="predicted"/>